<evidence type="ECO:0000256" key="7">
    <source>
        <dbReference type="SAM" id="MobiDB-lite"/>
    </source>
</evidence>
<comment type="function">
    <text evidence="6">Aminocarboxypropyltransferase that catalyzes the aminocarboxypropyl transfer on pseudouridine in 18S rRNA. It constitutes the last step in biosynthesis of the hypermodified N1-methyl-N3-(3-amino-3-carboxypropyl) pseudouridine (m1acp3-Psi).</text>
</comment>
<gene>
    <name evidence="10" type="ORF">EZS28_011899</name>
</gene>
<dbReference type="PANTHER" id="PTHR20426:SF0">
    <property type="entry name" value="18S RRNA AMINOCARBOXYPROPYLTRANSFERASE"/>
    <property type="match status" value="1"/>
</dbReference>
<evidence type="ECO:0000256" key="6">
    <source>
        <dbReference type="HAMAP-Rule" id="MF_03146"/>
    </source>
</evidence>
<dbReference type="InterPro" id="IPR022968">
    <property type="entry name" value="Tsr3-like"/>
</dbReference>
<dbReference type="EC" id="2.5.1.157" evidence="6"/>
<feature type="domain" description="16S/18S rRNA aminocarboxypropyltransferase Tsr3 C-terminal" evidence="8">
    <location>
        <begin position="58"/>
        <end position="186"/>
    </location>
</feature>
<dbReference type="HAMAP" id="MF_01116">
    <property type="entry name" value="TSR3"/>
    <property type="match status" value="1"/>
</dbReference>
<dbReference type="EMBL" id="SNRW01002496">
    <property type="protein sequence ID" value="KAA6392574.1"/>
    <property type="molecule type" value="Genomic_DNA"/>
</dbReference>
<evidence type="ECO:0000256" key="1">
    <source>
        <dbReference type="ARBA" id="ARBA00022490"/>
    </source>
</evidence>
<comment type="caution">
    <text evidence="6">Lacks conserved residue(s) required for the propagation of feature annotation.</text>
</comment>
<dbReference type="Pfam" id="PF04034">
    <property type="entry name" value="Ribo_biogen_C"/>
    <property type="match status" value="1"/>
</dbReference>
<feature type="region of interest" description="Disordered" evidence="7">
    <location>
        <begin position="191"/>
        <end position="229"/>
    </location>
</feature>
<reference evidence="10 11" key="1">
    <citation type="submission" date="2019-03" db="EMBL/GenBank/DDBJ databases">
        <title>Single cell metagenomics reveals metabolic interactions within the superorganism composed of flagellate Streblomastix strix and complex community of Bacteroidetes bacteria on its surface.</title>
        <authorList>
            <person name="Treitli S.C."/>
            <person name="Kolisko M."/>
            <person name="Husnik F."/>
            <person name="Keeling P."/>
            <person name="Hampl V."/>
        </authorList>
    </citation>
    <scope>NUCLEOTIDE SEQUENCE [LARGE SCALE GENOMIC DNA]</scope>
    <source>
        <strain evidence="10">ST1C</strain>
    </source>
</reference>
<dbReference type="GO" id="GO:0030490">
    <property type="term" value="P:maturation of SSU-rRNA"/>
    <property type="evidence" value="ECO:0007669"/>
    <property type="project" value="TreeGrafter"/>
</dbReference>
<evidence type="ECO:0000313" key="11">
    <source>
        <dbReference type="Proteomes" id="UP000324800"/>
    </source>
</evidence>
<evidence type="ECO:0000256" key="4">
    <source>
        <dbReference type="ARBA" id="ARBA00022679"/>
    </source>
</evidence>
<feature type="compositionally biased region" description="Basic and acidic residues" evidence="7">
    <location>
        <begin position="213"/>
        <end position="229"/>
    </location>
</feature>
<feature type="binding site" evidence="6">
    <location>
        <position position="110"/>
    </location>
    <ligand>
        <name>S-adenosyl-L-methionine</name>
        <dbReference type="ChEBI" id="CHEBI:59789"/>
    </ligand>
</feature>
<evidence type="ECO:0000259" key="9">
    <source>
        <dbReference type="Pfam" id="PF04068"/>
    </source>
</evidence>
<feature type="domain" description="RNase L inhibitor RLI-like possible metal-binding" evidence="9">
    <location>
        <begin position="20"/>
        <end position="52"/>
    </location>
</feature>
<evidence type="ECO:0000256" key="5">
    <source>
        <dbReference type="ARBA" id="ARBA00022691"/>
    </source>
</evidence>
<keyword evidence="1" id="KW-0963">Cytoplasm</keyword>
<dbReference type="InterPro" id="IPR007177">
    <property type="entry name" value="Tsr3_C"/>
</dbReference>
<dbReference type="OrthoDB" id="10262062at2759"/>
<dbReference type="GO" id="GO:0106388">
    <property type="term" value="F:rRNA small subunit aminocarboxypropyltransferase activity"/>
    <property type="evidence" value="ECO:0007669"/>
    <property type="project" value="UniProtKB-EC"/>
</dbReference>
<dbReference type="AlphaFoldDB" id="A0A5J4WCA6"/>
<name>A0A5J4WCA6_9EUKA</name>
<dbReference type="InterPro" id="IPR007209">
    <property type="entry name" value="RNaseL-inhib-like_metal-bd_dom"/>
</dbReference>
<keyword evidence="4 6" id="KW-0808">Transferase</keyword>
<dbReference type="Proteomes" id="UP000324800">
    <property type="component" value="Unassembled WGS sequence"/>
</dbReference>
<sequence>MSRRRAQHYSKQQSDTGIETRLALWDFCQCDAKKCSGRKCVRFGMVREIRVQDHFGGIVLSPQAEHVFVSPSDREIIQSKGLACIDCSWARFHELNLHKLHYPRVNDRILPFLIATNPINYGKPHTLSCVEAFASALYIVGLDSDAEYLLSKFGWGHSFYELNSELLNEYKQTKSSEEVAECERRMMVEWSKKEVDEHEDDNIEDEDSNESNSKSDADDQHIEDNDSCN</sequence>
<protein>
    <recommendedName>
        <fullName evidence="6">18S rRNA aminocarboxypropyltransferase</fullName>
        <ecNumber evidence="6">2.5.1.157</ecNumber>
    </recommendedName>
</protein>
<keyword evidence="2 6" id="KW-0690">Ribosome biogenesis</keyword>
<dbReference type="NCBIfam" id="NF002621">
    <property type="entry name" value="PRK02287.1"/>
    <property type="match status" value="1"/>
</dbReference>
<dbReference type="GO" id="GO:0000455">
    <property type="term" value="P:enzyme-directed rRNA pseudouridine synthesis"/>
    <property type="evidence" value="ECO:0007669"/>
    <property type="project" value="UniProtKB-UniRule"/>
</dbReference>
<evidence type="ECO:0000256" key="2">
    <source>
        <dbReference type="ARBA" id="ARBA00022517"/>
    </source>
</evidence>
<evidence type="ECO:0000256" key="3">
    <source>
        <dbReference type="ARBA" id="ARBA00022552"/>
    </source>
</evidence>
<comment type="caution">
    <text evidence="10">The sequence shown here is derived from an EMBL/GenBank/DDBJ whole genome shotgun (WGS) entry which is preliminary data.</text>
</comment>
<comment type="similarity">
    <text evidence="6">Belongs to the TDD superfamily. TSR3 family.</text>
</comment>
<evidence type="ECO:0000313" key="10">
    <source>
        <dbReference type="EMBL" id="KAA6392574.1"/>
    </source>
</evidence>
<dbReference type="PANTHER" id="PTHR20426">
    <property type="entry name" value="RIBOSOME BIOGENESIS PROTEIN TSR3 HOMOLOG"/>
    <property type="match status" value="1"/>
</dbReference>
<keyword evidence="3 6" id="KW-0698">rRNA processing</keyword>
<dbReference type="Pfam" id="PF04068">
    <property type="entry name" value="Fer4_RLI"/>
    <property type="match status" value="1"/>
</dbReference>
<comment type="catalytic activity">
    <reaction evidence="6">
        <text>an N(1)-methylpseudouridine in rRNA + S-adenosyl-L-methionine = N(1)-methyl-N(3)-[(3S)-3-amino-3-carboxypropyl]pseudouridine in rRNA + S-methyl-5'-thioadenosine + H(+)</text>
        <dbReference type="Rhea" id="RHEA:63296"/>
        <dbReference type="Rhea" id="RHEA-COMP:11634"/>
        <dbReference type="Rhea" id="RHEA-COMP:16310"/>
        <dbReference type="ChEBI" id="CHEBI:15378"/>
        <dbReference type="ChEBI" id="CHEBI:17509"/>
        <dbReference type="ChEBI" id="CHEBI:59789"/>
        <dbReference type="ChEBI" id="CHEBI:74890"/>
        <dbReference type="ChEBI" id="CHEBI:146234"/>
        <dbReference type="EC" id="2.5.1.157"/>
    </reaction>
</comment>
<dbReference type="GO" id="GO:1904047">
    <property type="term" value="F:S-adenosyl-L-methionine binding"/>
    <property type="evidence" value="ECO:0007669"/>
    <property type="project" value="UniProtKB-UniRule"/>
</dbReference>
<accession>A0A5J4WCA6</accession>
<evidence type="ECO:0000259" key="8">
    <source>
        <dbReference type="Pfam" id="PF04034"/>
    </source>
</evidence>
<organism evidence="10 11">
    <name type="scientific">Streblomastix strix</name>
    <dbReference type="NCBI Taxonomy" id="222440"/>
    <lineage>
        <taxon>Eukaryota</taxon>
        <taxon>Metamonada</taxon>
        <taxon>Preaxostyla</taxon>
        <taxon>Oxymonadida</taxon>
        <taxon>Streblomastigidae</taxon>
        <taxon>Streblomastix</taxon>
    </lineage>
</organism>
<proteinExistence type="inferred from homology"/>
<feature type="binding site" evidence="6">
    <location>
        <position position="85"/>
    </location>
    <ligand>
        <name>S-adenosyl-L-methionine</name>
        <dbReference type="ChEBI" id="CHEBI:59789"/>
    </ligand>
</feature>
<keyword evidence="5 6" id="KW-0949">S-adenosyl-L-methionine</keyword>
<feature type="compositionally biased region" description="Acidic residues" evidence="7">
    <location>
        <begin position="197"/>
        <end position="209"/>
    </location>
</feature>
<feature type="binding site" evidence="6">
    <location>
        <position position="36"/>
    </location>
    <ligand>
        <name>S-adenosyl-L-methionine</name>
        <dbReference type="ChEBI" id="CHEBI:59789"/>
    </ligand>
</feature>